<reference evidence="1" key="2">
    <citation type="submission" date="2022-01" db="EMBL/GenBank/DDBJ databases">
        <authorList>
            <person name="Yamashiro T."/>
            <person name="Shiraishi A."/>
            <person name="Satake H."/>
            <person name="Nakayama K."/>
        </authorList>
    </citation>
    <scope>NUCLEOTIDE SEQUENCE</scope>
</reference>
<organism evidence="1 2">
    <name type="scientific">Tanacetum coccineum</name>
    <dbReference type="NCBI Taxonomy" id="301880"/>
    <lineage>
        <taxon>Eukaryota</taxon>
        <taxon>Viridiplantae</taxon>
        <taxon>Streptophyta</taxon>
        <taxon>Embryophyta</taxon>
        <taxon>Tracheophyta</taxon>
        <taxon>Spermatophyta</taxon>
        <taxon>Magnoliopsida</taxon>
        <taxon>eudicotyledons</taxon>
        <taxon>Gunneridae</taxon>
        <taxon>Pentapetalae</taxon>
        <taxon>asterids</taxon>
        <taxon>campanulids</taxon>
        <taxon>Asterales</taxon>
        <taxon>Asteraceae</taxon>
        <taxon>Asteroideae</taxon>
        <taxon>Anthemideae</taxon>
        <taxon>Anthemidinae</taxon>
        <taxon>Tanacetum</taxon>
    </lineage>
</organism>
<evidence type="ECO:0000313" key="1">
    <source>
        <dbReference type="EMBL" id="GJS59228.1"/>
    </source>
</evidence>
<name>A0ABQ4X2G2_9ASTR</name>
<gene>
    <name evidence="1" type="ORF">Tco_0654012</name>
</gene>
<comment type="caution">
    <text evidence="1">The sequence shown here is derived from an EMBL/GenBank/DDBJ whole genome shotgun (WGS) entry which is preliminary data.</text>
</comment>
<keyword evidence="2" id="KW-1185">Reference proteome</keyword>
<dbReference type="EMBL" id="BQNB010009135">
    <property type="protein sequence ID" value="GJS59228.1"/>
    <property type="molecule type" value="Genomic_DNA"/>
</dbReference>
<protein>
    <submittedName>
        <fullName evidence="1">Uncharacterized protein</fullName>
    </submittedName>
</protein>
<evidence type="ECO:0000313" key="2">
    <source>
        <dbReference type="Proteomes" id="UP001151760"/>
    </source>
</evidence>
<dbReference type="Proteomes" id="UP001151760">
    <property type="component" value="Unassembled WGS sequence"/>
</dbReference>
<proteinExistence type="predicted"/>
<sequence>MKFNNKMLQGLTEEDHEGEDVENGVAQVYGMIAGAEEDAAGSATGDATGDVADDVSNAAAEFALMGISSQADLFLLVVGIAPASVPPGSRNRQHLFLLVWSWSEQLMIFQSGRIWYYQQEQMLVYYYYQKRTDGVIPTTR</sequence>
<reference evidence="1" key="1">
    <citation type="journal article" date="2022" name="Int. J. Mol. Sci.">
        <title>Draft Genome of Tanacetum Coccineum: Genomic Comparison of Closely Related Tanacetum-Family Plants.</title>
        <authorList>
            <person name="Yamashiro T."/>
            <person name="Shiraishi A."/>
            <person name="Nakayama K."/>
            <person name="Satake H."/>
        </authorList>
    </citation>
    <scope>NUCLEOTIDE SEQUENCE</scope>
</reference>
<accession>A0ABQ4X2G2</accession>